<gene>
    <name evidence="2" type="ORF">Sradi_3803000</name>
</gene>
<proteinExistence type="predicted"/>
<evidence type="ECO:0000259" key="1">
    <source>
        <dbReference type="Pfam" id="PF13967"/>
    </source>
</evidence>
<dbReference type="InterPro" id="IPR032880">
    <property type="entry name" value="CSC1/OSCA1-like_N"/>
</dbReference>
<dbReference type="InterPro" id="IPR045122">
    <property type="entry name" value="Csc1-like"/>
</dbReference>
<sequence>MNIAALLTCAGINTGVCVGAFSLYSLLRKQANLVSVYFARKLVQEQSKHQDSFCFGRLIPSSGWIVKAWEASEDELYAAGGVDAVVFIRMVVFR</sequence>
<dbReference type="PANTHER" id="PTHR13018">
    <property type="entry name" value="PROBABLE MEMBRANE PROTEIN DUF221-RELATED"/>
    <property type="match status" value="1"/>
</dbReference>
<dbReference type="AlphaFoldDB" id="A0AAW2Q0Q1"/>
<feature type="domain" description="CSC1/OSCA1-like N-terminal transmembrane" evidence="1">
    <location>
        <begin position="5"/>
        <end position="92"/>
    </location>
</feature>
<dbReference type="Pfam" id="PF13967">
    <property type="entry name" value="RSN1_TM"/>
    <property type="match status" value="1"/>
</dbReference>
<reference evidence="2" key="1">
    <citation type="submission" date="2020-06" db="EMBL/GenBank/DDBJ databases">
        <authorList>
            <person name="Li T."/>
            <person name="Hu X."/>
            <person name="Zhang T."/>
            <person name="Song X."/>
            <person name="Zhang H."/>
            <person name="Dai N."/>
            <person name="Sheng W."/>
            <person name="Hou X."/>
            <person name="Wei L."/>
        </authorList>
    </citation>
    <scope>NUCLEOTIDE SEQUENCE</scope>
    <source>
        <strain evidence="2">G02</strain>
        <tissue evidence="2">Leaf</tissue>
    </source>
</reference>
<dbReference type="EMBL" id="JACGWJ010000016">
    <property type="protein sequence ID" value="KAL0361185.1"/>
    <property type="molecule type" value="Genomic_DNA"/>
</dbReference>
<evidence type="ECO:0000313" key="2">
    <source>
        <dbReference type="EMBL" id="KAL0361185.1"/>
    </source>
</evidence>
<name>A0AAW2Q0Q1_SESRA</name>
<dbReference type="PANTHER" id="PTHR13018:SF117">
    <property type="entry name" value="CSC1-LIKE PROTEIN RXW8"/>
    <property type="match status" value="1"/>
</dbReference>
<comment type="caution">
    <text evidence="2">The sequence shown here is derived from an EMBL/GenBank/DDBJ whole genome shotgun (WGS) entry which is preliminary data.</text>
</comment>
<accession>A0AAW2Q0Q1</accession>
<dbReference type="GO" id="GO:0005227">
    <property type="term" value="F:calcium-activated cation channel activity"/>
    <property type="evidence" value="ECO:0007669"/>
    <property type="project" value="InterPro"/>
</dbReference>
<dbReference type="GO" id="GO:0005886">
    <property type="term" value="C:plasma membrane"/>
    <property type="evidence" value="ECO:0007669"/>
    <property type="project" value="TreeGrafter"/>
</dbReference>
<organism evidence="2">
    <name type="scientific">Sesamum radiatum</name>
    <name type="common">Black benniseed</name>
    <dbReference type="NCBI Taxonomy" id="300843"/>
    <lineage>
        <taxon>Eukaryota</taxon>
        <taxon>Viridiplantae</taxon>
        <taxon>Streptophyta</taxon>
        <taxon>Embryophyta</taxon>
        <taxon>Tracheophyta</taxon>
        <taxon>Spermatophyta</taxon>
        <taxon>Magnoliopsida</taxon>
        <taxon>eudicotyledons</taxon>
        <taxon>Gunneridae</taxon>
        <taxon>Pentapetalae</taxon>
        <taxon>asterids</taxon>
        <taxon>lamiids</taxon>
        <taxon>Lamiales</taxon>
        <taxon>Pedaliaceae</taxon>
        <taxon>Sesamum</taxon>
    </lineage>
</organism>
<protein>
    <submittedName>
        <fullName evidence="2">CSC1-like protein RXW8</fullName>
    </submittedName>
</protein>
<reference evidence="2" key="2">
    <citation type="journal article" date="2024" name="Plant">
        <title>Genomic evolution and insights into agronomic trait innovations of Sesamum species.</title>
        <authorList>
            <person name="Miao H."/>
            <person name="Wang L."/>
            <person name="Qu L."/>
            <person name="Liu H."/>
            <person name="Sun Y."/>
            <person name="Le M."/>
            <person name="Wang Q."/>
            <person name="Wei S."/>
            <person name="Zheng Y."/>
            <person name="Lin W."/>
            <person name="Duan Y."/>
            <person name="Cao H."/>
            <person name="Xiong S."/>
            <person name="Wang X."/>
            <person name="Wei L."/>
            <person name="Li C."/>
            <person name="Ma Q."/>
            <person name="Ju M."/>
            <person name="Zhao R."/>
            <person name="Li G."/>
            <person name="Mu C."/>
            <person name="Tian Q."/>
            <person name="Mei H."/>
            <person name="Zhang T."/>
            <person name="Gao T."/>
            <person name="Zhang H."/>
        </authorList>
    </citation>
    <scope>NUCLEOTIDE SEQUENCE</scope>
    <source>
        <strain evidence="2">G02</strain>
    </source>
</reference>